<name>A0A484AMY6_DRONA</name>
<gene>
    <name evidence="2" type="ORF">AWZ03_015414</name>
</gene>
<feature type="compositionally biased region" description="Polar residues" evidence="1">
    <location>
        <begin position="10"/>
        <end position="23"/>
    </location>
</feature>
<evidence type="ECO:0000313" key="2">
    <source>
        <dbReference type="EMBL" id="TDG38164.1"/>
    </source>
</evidence>
<comment type="caution">
    <text evidence="2">The sequence shown here is derived from an EMBL/GenBank/DDBJ whole genome shotgun (WGS) entry which is preliminary data.</text>
</comment>
<dbReference type="Proteomes" id="UP000295192">
    <property type="component" value="Unassembled WGS sequence"/>
</dbReference>
<feature type="non-terminal residue" evidence="2">
    <location>
        <position position="117"/>
    </location>
</feature>
<protein>
    <submittedName>
        <fullName evidence="2">Uncharacterized protein</fullName>
    </submittedName>
</protein>
<accession>A0A484AMY6</accession>
<dbReference type="AlphaFoldDB" id="A0A484AMY6"/>
<keyword evidence="3" id="KW-1185">Reference proteome</keyword>
<reference evidence="2 3" key="1">
    <citation type="journal article" date="2019" name="J. Hered.">
        <title>An Improved Genome Assembly for Drosophila navojoa, the Basal Species in the mojavensis Cluster.</title>
        <authorList>
            <person name="Vanderlinde T."/>
            <person name="Dupim E.G."/>
            <person name="Nazario-Yepiz N.O."/>
            <person name="Carvalho A.B."/>
        </authorList>
    </citation>
    <scope>NUCLEOTIDE SEQUENCE [LARGE SCALE GENOMIC DNA]</scope>
    <source>
        <strain evidence="2">Navoj_Jal97</strain>
        <tissue evidence="2">Whole organism</tissue>
    </source>
</reference>
<proteinExistence type="predicted"/>
<evidence type="ECO:0000313" key="3">
    <source>
        <dbReference type="Proteomes" id="UP000295192"/>
    </source>
</evidence>
<feature type="compositionally biased region" description="Basic and acidic residues" evidence="1">
    <location>
        <begin position="65"/>
        <end position="74"/>
    </location>
</feature>
<organism evidence="2 3">
    <name type="scientific">Drosophila navojoa</name>
    <name type="common">Fruit fly</name>
    <dbReference type="NCBI Taxonomy" id="7232"/>
    <lineage>
        <taxon>Eukaryota</taxon>
        <taxon>Metazoa</taxon>
        <taxon>Ecdysozoa</taxon>
        <taxon>Arthropoda</taxon>
        <taxon>Hexapoda</taxon>
        <taxon>Insecta</taxon>
        <taxon>Pterygota</taxon>
        <taxon>Neoptera</taxon>
        <taxon>Endopterygota</taxon>
        <taxon>Diptera</taxon>
        <taxon>Brachycera</taxon>
        <taxon>Muscomorpha</taxon>
        <taxon>Ephydroidea</taxon>
        <taxon>Drosophilidae</taxon>
        <taxon>Drosophila</taxon>
    </lineage>
</organism>
<feature type="region of interest" description="Disordered" evidence="1">
    <location>
        <begin position="1"/>
        <end position="117"/>
    </location>
</feature>
<feature type="compositionally biased region" description="Polar residues" evidence="1">
    <location>
        <begin position="84"/>
        <end position="94"/>
    </location>
</feature>
<evidence type="ECO:0000256" key="1">
    <source>
        <dbReference type="SAM" id="MobiDB-lite"/>
    </source>
</evidence>
<sequence length="117" mass="12754">MRDRKAAHAYSNNTPPDSPNLITHSPLDGSMSINYPPSPVERRSKESEELGSEIDAPLNLSKPKGSPDSRERELLTPIVPSPPLNWQQVGQANPATPHHSASAALYADVDTSYLQSR</sequence>
<dbReference type="EMBL" id="LSRL02009594">
    <property type="protein sequence ID" value="TDG38164.1"/>
    <property type="molecule type" value="Genomic_DNA"/>
</dbReference>